<sequence length="337" mass="36383">MASDASRGHVVLAAYRPDPELLRRQLLSIQAQTLEDFVCLISADGEPADVERLVHDIVGEDERFRVIGFEDRSGFYGNFERGLSAVPADAAWIALSDQDDYWYPAKLATLVPHLARATVVAGQARVVTYPEGRVVAPTTARKDTAPLAFFLDNQFTGGQMVFLPAALRVALPFPRLATPAEVHDHWIAVCGAAVGGARVVDEVVQDYVQHGNNVIGESTGGVSLRRSIRTARSIAERFEGSGGVAGVLRATYRVGAGWRETMAEALATRLPGNPTAERARRLYGAGRRDTRTARAVIQMAVRGQVSYRSALEYLAGGVAGALVRMRRGSDRAAENVA</sequence>
<name>A0A7D5JE53_9MICO</name>
<feature type="domain" description="Glycosyltransferase 2-like" evidence="1">
    <location>
        <begin position="10"/>
        <end position="156"/>
    </location>
</feature>
<dbReference type="InterPro" id="IPR029044">
    <property type="entry name" value="Nucleotide-diphossugar_trans"/>
</dbReference>
<proteinExistence type="predicted"/>
<dbReference type="Pfam" id="PF00535">
    <property type="entry name" value="Glycos_transf_2"/>
    <property type="match status" value="1"/>
</dbReference>
<accession>A0A7D5JE53</accession>
<dbReference type="SUPFAM" id="SSF53448">
    <property type="entry name" value="Nucleotide-diphospho-sugar transferases"/>
    <property type="match status" value="1"/>
</dbReference>
<evidence type="ECO:0000259" key="1">
    <source>
        <dbReference type="Pfam" id="PF00535"/>
    </source>
</evidence>
<dbReference type="Gene3D" id="3.90.550.10">
    <property type="entry name" value="Spore Coat Polysaccharide Biosynthesis Protein SpsA, Chain A"/>
    <property type="match status" value="1"/>
</dbReference>
<dbReference type="InterPro" id="IPR001173">
    <property type="entry name" value="Glyco_trans_2-like"/>
</dbReference>
<gene>
    <name evidence="2" type="ORF">HW566_12750</name>
</gene>
<protein>
    <submittedName>
        <fullName evidence="2">Glycosyltransferase</fullName>
    </submittedName>
</protein>
<dbReference type="AlphaFoldDB" id="A0A7D5JE53"/>
<organism evidence="2 3">
    <name type="scientific">Microbacterium oleivorans</name>
    <dbReference type="NCBI Taxonomy" id="273677"/>
    <lineage>
        <taxon>Bacteria</taxon>
        <taxon>Bacillati</taxon>
        <taxon>Actinomycetota</taxon>
        <taxon>Actinomycetes</taxon>
        <taxon>Micrococcales</taxon>
        <taxon>Microbacteriaceae</taxon>
        <taxon>Microbacterium</taxon>
    </lineage>
</organism>
<dbReference type="RefSeq" id="WP_178013418.1">
    <property type="nucleotide sequence ID" value="NZ_CP058316.1"/>
</dbReference>
<dbReference type="Proteomes" id="UP000509638">
    <property type="component" value="Chromosome"/>
</dbReference>
<keyword evidence="2" id="KW-0808">Transferase</keyword>
<dbReference type="EMBL" id="CP058316">
    <property type="protein sequence ID" value="QLD12560.1"/>
    <property type="molecule type" value="Genomic_DNA"/>
</dbReference>
<dbReference type="GO" id="GO:0016740">
    <property type="term" value="F:transferase activity"/>
    <property type="evidence" value="ECO:0007669"/>
    <property type="project" value="UniProtKB-KW"/>
</dbReference>
<reference evidence="2 3" key="1">
    <citation type="submission" date="2020-06" db="EMBL/GenBank/DDBJ databases">
        <authorList>
            <person name="Jo H."/>
        </authorList>
    </citation>
    <scope>NUCLEOTIDE SEQUENCE [LARGE SCALE GENOMIC DNA]</scope>
    <source>
        <strain evidence="2 3">I46</strain>
    </source>
</reference>
<evidence type="ECO:0000313" key="2">
    <source>
        <dbReference type="EMBL" id="QLD12560.1"/>
    </source>
</evidence>
<evidence type="ECO:0000313" key="3">
    <source>
        <dbReference type="Proteomes" id="UP000509638"/>
    </source>
</evidence>